<dbReference type="EMBL" id="AKCV02000013">
    <property type="protein sequence ID" value="TMS59106.1"/>
    <property type="molecule type" value="Genomic_DNA"/>
</dbReference>
<evidence type="ECO:0000313" key="1">
    <source>
        <dbReference type="EMBL" id="TMS59106.1"/>
    </source>
</evidence>
<dbReference type="Proteomes" id="UP000004277">
    <property type="component" value="Unassembled WGS sequence"/>
</dbReference>
<accession>A0ACD3SSD3</accession>
<protein>
    <submittedName>
        <fullName evidence="1">Glycosyltransferase family 2 protein</fullName>
    </submittedName>
</protein>
<name>A0ACD3SSD3_9BURK</name>
<comment type="caution">
    <text evidence="1">The sequence shown here is derived from an EMBL/GenBank/DDBJ whole genome shotgun (WGS) entry which is preliminary data.</text>
</comment>
<evidence type="ECO:0000313" key="2">
    <source>
        <dbReference type="Proteomes" id="UP000004277"/>
    </source>
</evidence>
<reference evidence="1" key="1">
    <citation type="submission" date="2019-05" db="EMBL/GenBank/DDBJ databases">
        <title>Revised genome assembly of Burkholderiaceae (previously Ralstonia) sp. PBA.</title>
        <authorList>
            <person name="Gan H.M."/>
        </authorList>
    </citation>
    <scope>NUCLEOTIDE SEQUENCE</scope>
    <source>
        <strain evidence="1">PBA</strain>
    </source>
</reference>
<proteinExistence type="predicted"/>
<sequence length="297" mass="33203">MSDVVAIVVTYHPNLVALKTLLDATLAQINCAVVIDNGSDIAVAQWLNENYPAVTCISLPENFGIAAAQNKGLDWAIKHGANYALLFDQDSVPAPAMTQHLVRVFREESSKGIRIAAVGPKYDDVRHPNASPFVAVEGVRIVRRNCDDDNGVVPVDFVIASGSLIPLAALRHVGMMNENLFIDYVDVEWGLRARKKGYFSFGVCAAHMMHTLGDDPVYFLGRRFTLHSPLRHYYLFRNAIWLYVYSSLPARWKIADGLRLIVKFVLYCMLGRPRFAHFKMMSLGLFHGLIGRLGRIK</sequence>
<gene>
    <name evidence="1" type="ORF">MW7_004335</name>
</gene>
<organism evidence="1 2">
    <name type="scientific">Imbroritus primus</name>
    <dbReference type="NCBI Taxonomy" id="3058603"/>
    <lineage>
        <taxon>Bacteria</taxon>
        <taxon>Pseudomonadati</taxon>
        <taxon>Pseudomonadota</taxon>
        <taxon>Betaproteobacteria</taxon>
        <taxon>Burkholderiales</taxon>
        <taxon>Burkholderiaceae</taxon>
        <taxon>Imbroritus</taxon>
    </lineage>
</organism>
<keyword evidence="2" id="KW-1185">Reference proteome</keyword>